<organism evidence="2 3">
    <name type="scientific">Roseimaritima ulvae</name>
    <dbReference type="NCBI Taxonomy" id="980254"/>
    <lineage>
        <taxon>Bacteria</taxon>
        <taxon>Pseudomonadati</taxon>
        <taxon>Planctomycetota</taxon>
        <taxon>Planctomycetia</taxon>
        <taxon>Pirellulales</taxon>
        <taxon>Pirellulaceae</taxon>
        <taxon>Roseimaritima</taxon>
    </lineage>
</organism>
<dbReference type="GO" id="GO:0015385">
    <property type="term" value="F:sodium:proton antiporter activity"/>
    <property type="evidence" value="ECO:0007669"/>
    <property type="project" value="TreeGrafter"/>
</dbReference>
<feature type="transmembrane region" description="Helical" evidence="1">
    <location>
        <begin position="7"/>
        <end position="28"/>
    </location>
</feature>
<keyword evidence="3" id="KW-1185">Reference proteome</keyword>
<dbReference type="Pfam" id="PF03334">
    <property type="entry name" value="PhaG_MnhG_YufB"/>
    <property type="match status" value="1"/>
</dbReference>
<dbReference type="NCBIfam" id="TIGR01300">
    <property type="entry name" value="CPA3_mnhG_phaG"/>
    <property type="match status" value="1"/>
</dbReference>
<keyword evidence="1" id="KW-0472">Membrane</keyword>
<dbReference type="RefSeq" id="WP_068140481.1">
    <property type="nucleotide sequence ID" value="NZ_CP042914.1"/>
</dbReference>
<keyword evidence="1" id="KW-0812">Transmembrane</keyword>
<dbReference type="InterPro" id="IPR005133">
    <property type="entry name" value="PhaG_MnhG_YufB"/>
</dbReference>
<dbReference type="Proteomes" id="UP000325286">
    <property type="component" value="Chromosome"/>
</dbReference>
<keyword evidence="1" id="KW-1133">Transmembrane helix</keyword>
<proteinExistence type="predicted"/>
<evidence type="ECO:0000313" key="3">
    <source>
        <dbReference type="Proteomes" id="UP000325286"/>
    </source>
</evidence>
<dbReference type="AlphaFoldDB" id="A0A5B9QIH1"/>
<gene>
    <name evidence="2" type="primary">mrpG</name>
    <name evidence="2" type="ORF">UC8_08550</name>
</gene>
<evidence type="ECO:0000313" key="2">
    <source>
        <dbReference type="EMBL" id="QEG38897.1"/>
    </source>
</evidence>
<sequence>MSIALDILSWIFLLAGSFFSIVGGIGILRLPEFFSRMHGGGITDTLGAGLIITGLLFQAGFTLSAVKLLAILFFLTITSPSSCHALARSALAHGLKPVLDSPPKSDRKVQP</sequence>
<accession>A0A5B9QIH1</accession>
<reference evidence="2 3" key="1">
    <citation type="submission" date="2019-08" db="EMBL/GenBank/DDBJ databases">
        <title>Deep-cultivation of Planctomycetes and their phenomic and genomic characterization uncovers novel biology.</title>
        <authorList>
            <person name="Wiegand S."/>
            <person name="Jogler M."/>
            <person name="Boedeker C."/>
            <person name="Pinto D."/>
            <person name="Vollmers J."/>
            <person name="Rivas-Marin E."/>
            <person name="Kohn T."/>
            <person name="Peeters S.H."/>
            <person name="Heuer A."/>
            <person name="Rast P."/>
            <person name="Oberbeckmann S."/>
            <person name="Bunk B."/>
            <person name="Jeske O."/>
            <person name="Meyerdierks A."/>
            <person name="Storesund J.E."/>
            <person name="Kallscheuer N."/>
            <person name="Luecker S."/>
            <person name="Lage O.M."/>
            <person name="Pohl T."/>
            <person name="Merkel B.J."/>
            <person name="Hornburger P."/>
            <person name="Mueller R.-W."/>
            <person name="Bruemmer F."/>
            <person name="Labrenz M."/>
            <person name="Spormann A.M."/>
            <person name="Op den Camp H."/>
            <person name="Overmann J."/>
            <person name="Amann R."/>
            <person name="Jetten M.S.M."/>
            <person name="Mascher T."/>
            <person name="Medema M.H."/>
            <person name="Devos D.P."/>
            <person name="Kaster A.-K."/>
            <person name="Ovreas L."/>
            <person name="Rohde M."/>
            <person name="Galperin M.Y."/>
            <person name="Jogler C."/>
        </authorList>
    </citation>
    <scope>NUCLEOTIDE SEQUENCE [LARGE SCALE GENOMIC DNA]</scope>
    <source>
        <strain evidence="2 3">UC8</strain>
    </source>
</reference>
<dbReference type="PANTHER" id="PTHR34703:SF1">
    <property type="entry name" value="ANTIPORTER SUBUNIT MNHG2-RELATED"/>
    <property type="match status" value="1"/>
</dbReference>
<dbReference type="PANTHER" id="PTHR34703">
    <property type="entry name" value="ANTIPORTER SUBUNIT MNHG2-RELATED"/>
    <property type="match status" value="1"/>
</dbReference>
<feature type="transmembrane region" description="Helical" evidence="1">
    <location>
        <begin position="48"/>
        <end position="75"/>
    </location>
</feature>
<dbReference type="EMBL" id="CP042914">
    <property type="protein sequence ID" value="QEG38897.1"/>
    <property type="molecule type" value="Genomic_DNA"/>
</dbReference>
<dbReference type="OrthoDB" id="9806575at2"/>
<dbReference type="KEGG" id="rul:UC8_08550"/>
<name>A0A5B9QIH1_9BACT</name>
<evidence type="ECO:0000256" key="1">
    <source>
        <dbReference type="SAM" id="Phobius"/>
    </source>
</evidence>
<protein>
    <submittedName>
        <fullName evidence="2">Na(+)/H(+) antiporter subunit G</fullName>
    </submittedName>
</protein>